<name>A0A7W7MKU1_9ACTN</name>
<keyword evidence="1" id="KW-0812">Transmembrane</keyword>
<evidence type="ECO:0000256" key="1">
    <source>
        <dbReference type="SAM" id="Phobius"/>
    </source>
</evidence>
<protein>
    <submittedName>
        <fullName evidence="2">Uncharacterized protein</fullName>
    </submittedName>
</protein>
<organism evidence="2 3">
    <name type="scientific">Actinoplanes lobatus</name>
    <dbReference type="NCBI Taxonomy" id="113568"/>
    <lineage>
        <taxon>Bacteria</taxon>
        <taxon>Bacillati</taxon>
        <taxon>Actinomycetota</taxon>
        <taxon>Actinomycetes</taxon>
        <taxon>Micromonosporales</taxon>
        <taxon>Micromonosporaceae</taxon>
        <taxon>Actinoplanes</taxon>
    </lineage>
</organism>
<feature type="transmembrane region" description="Helical" evidence="1">
    <location>
        <begin position="262"/>
        <end position="281"/>
    </location>
</feature>
<feature type="transmembrane region" description="Helical" evidence="1">
    <location>
        <begin position="42"/>
        <end position="66"/>
    </location>
</feature>
<gene>
    <name evidence="2" type="ORF">BJ964_008258</name>
</gene>
<dbReference type="AlphaFoldDB" id="A0A7W7MKU1"/>
<reference evidence="2 3" key="1">
    <citation type="submission" date="2020-08" db="EMBL/GenBank/DDBJ databases">
        <title>Sequencing the genomes of 1000 actinobacteria strains.</title>
        <authorList>
            <person name="Klenk H.-P."/>
        </authorList>
    </citation>
    <scope>NUCLEOTIDE SEQUENCE [LARGE SCALE GENOMIC DNA]</scope>
    <source>
        <strain evidence="2 3">DSM 43150</strain>
    </source>
</reference>
<accession>A0A7W7MKU1</accession>
<keyword evidence="1" id="KW-1133">Transmembrane helix</keyword>
<comment type="caution">
    <text evidence="2">The sequence shown here is derived from an EMBL/GenBank/DDBJ whole genome shotgun (WGS) entry which is preliminary data.</text>
</comment>
<feature type="transmembrane region" description="Helical" evidence="1">
    <location>
        <begin position="87"/>
        <end position="109"/>
    </location>
</feature>
<keyword evidence="1" id="KW-0472">Membrane</keyword>
<dbReference type="Proteomes" id="UP000590511">
    <property type="component" value="Unassembled WGS sequence"/>
</dbReference>
<proteinExistence type="predicted"/>
<feature type="transmembrane region" description="Helical" evidence="1">
    <location>
        <begin position="121"/>
        <end position="140"/>
    </location>
</feature>
<evidence type="ECO:0000313" key="3">
    <source>
        <dbReference type="Proteomes" id="UP000590511"/>
    </source>
</evidence>
<dbReference type="EMBL" id="JACHNC010000001">
    <property type="protein sequence ID" value="MBB4754097.1"/>
    <property type="molecule type" value="Genomic_DNA"/>
</dbReference>
<sequence length="328" mass="35648">MADMITTWWALAARRRRTVMTLTALCLTAAVATGTFWPTEPLGLLLGLFAATFGLFLALAIAVRIVQRHEPTGLQADGAVFRSPRPSYLLALALPHFFAIGGIALAGSWTARHEHSLDPGWLLAVVLFTAPLALYLPGAWRGIGVDMSRQGIRSQQYLGTLHVPWEALAASQPDQPAEARGEIRLAYTDPSLVRHTGVAVRRDRLYVEGEDRDLIADAVAYYAADPAARAAIGSTEEYENLRLMSRTVSAHRRHAPEKIPSVIKIIGWYAGAGGALLITVWPPPGFTDHQVSTGFTAACLLLAACADWHTRAVAKRQRQPAHSQHSGR</sequence>
<dbReference type="RefSeq" id="WP_188125710.1">
    <property type="nucleotide sequence ID" value="NZ_JACHNC010000001.1"/>
</dbReference>
<feature type="transmembrane region" description="Helical" evidence="1">
    <location>
        <begin position="293"/>
        <end position="310"/>
    </location>
</feature>
<evidence type="ECO:0000313" key="2">
    <source>
        <dbReference type="EMBL" id="MBB4754097.1"/>
    </source>
</evidence>